<dbReference type="Proteomes" id="UP001140949">
    <property type="component" value="Unassembled WGS sequence"/>
</dbReference>
<evidence type="ECO:0000313" key="2">
    <source>
        <dbReference type="EMBL" id="KAJ6795264.1"/>
    </source>
</evidence>
<dbReference type="EMBL" id="JANAVB010041943">
    <property type="protein sequence ID" value="KAJ6795264.1"/>
    <property type="molecule type" value="Genomic_DNA"/>
</dbReference>
<organism evidence="2 5">
    <name type="scientific">Iris pallida</name>
    <name type="common">Sweet iris</name>
    <dbReference type="NCBI Taxonomy" id="29817"/>
    <lineage>
        <taxon>Eukaryota</taxon>
        <taxon>Viridiplantae</taxon>
        <taxon>Streptophyta</taxon>
        <taxon>Embryophyta</taxon>
        <taxon>Tracheophyta</taxon>
        <taxon>Spermatophyta</taxon>
        <taxon>Magnoliopsida</taxon>
        <taxon>Liliopsida</taxon>
        <taxon>Asparagales</taxon>
        <taxon>Iridaceae</taxon>
        <taxon>Iridoideae</taxon>
        <taxon>Irideae</taxon>
        <taxon>Iris</taxon>
    </lineage>
</organism>
<dbReference type="EMBL" id="JANAVB010007399">
    <property type="protein sequence ID" value="KAJ6842943.1"/>
    <property type="molecule type" value="Genomic_DNA"/>
</dbReference>
<feature type="region of interest" description="Disordered" evidence="1">
    <location>
        <begin position="1"/>
        <end position="24"/>
    </location>
</feature>
<accession>A0AAX6DU26</accession>
<evidence type="ECO:0000313" key="3">
    <source>
        <dbReference type="EMBL" id="KAJ6839526.1"/>
    </source>
</evidence>
<sequence>MRASRLPQAWRSGHGHGAGGLGWPKKGHMWLWTLVLPNWSR</sequence>
<protein>
    <submittedName>
        <fullName evidence="2">Uncharacterized protein</fullName>
    </submittedName>
</protein>
<comment type="caution">
    <text evidence="2">The sequence shown here is derived from an EMBL/GenBank/DDBJ whole genome shotgun (WGS) entry which is preliminary data.</text>
</comment>
<proteinExistence type="predicted"/>
<name>A0AAX6DU26_IRIPA</name>
<evidence type="ECO:0000313" key="5">
    <source>
        <dbReference type="Proteomes" id="UP001140949"/>
    </source>
</evidence>
<gene>
    <name evidence="2" type="ORF">M6B38_229390</name>
    <name evidence="4" type="ORF">M6B38_299360</name>
    <name evidence="3" type="ORF">M6B38_314105</name>
</gene>
<evidence type="ECO:0000256" key="1">
    <source>
        <dbReference type="SAM" id="MobiDB-lite"/>
    </source>
</evidence>
<reference evidence="2" key="2">
    <citation type="submission" date="2023-04" db="EMBL/GenBank/DDBJ databases">
        <authorList>
            <person name="Bruccoleri R.E."/>
            <person name="Oakeley E.J."/>
            <person name="Faust A.-M."/>
            <person name="Dessus-Babus S."/>
            <person name="Altorfer M."/>
            <person name="Burckhardt D."/>
            <person name="Oertli M."/>
            <person name="Naumann U."/>
            <person name="Petersen F."/>
            <person name="Wong J."/>
        </authorList>
    </citation>
    <scope>NUCLEOTIDE SEQUENCE</scope>
    <source>
        <strain evidence="2">GSM-AAB239-AS_SAM_17_03QT</strain>
        <tissue evidence="2">Leaf</tissue>
    </source>
</reference>
<dbReference type="EMBL" id="JANAVB010009997">
    <property type="protein sequence ID" value="KAJ6839526.1"/>
    <property type="molecule type" value="Genomic_DNA"/>
</dbReference>
<keyword evidence="5" id="KW-1185">Reference proteome</keyword>
<dbReference type="AlphaFoldDB" id="A0AAX6DU26"/>
<reference evidence="2" key="1">
    <citation type="journal article" date="2023" name="GigaByte">
        <title>Genome assembly of the bearded iris, Iris pallida Lam.</title>
        <authorList>
            <person name="Bruccoleri R.E."/>
            <person name="Oakeley E.J."/>
            <person name="Faust A.M.E."/>
            <person name="Altorfer M."/>
            <person name="Dessus-Babus S."/>
            <person name="Burckhardt D."/>
            <person name="Oertli M."/>
            <person name="Naumann U."/>
            <person name="Petersen F."/>
            <person name="Wong J."/>
        </authorList>
    </citation>
    <scope>NUCLEOTIDE SEQUENCE</scope>
    <source>
        <strain evidence="2">GSM-AAB239-AS_SAM_17_03QT</strain>
    </source>
</reference>
<evidence type="ECO:0000313" key="4">
    <source>
        <dbReference type="EMBL" id="KAJ6842943.1"/>
    </source>
</evidence>